<dbReference type="GO" id="GO:0016853">
    <property type="term" value="F:isomerase activity"/>
    <property type="evidence" value="ECO:0007669"/>
    <property type="project" value="UniProtKB-KW"/>
</dbReference>
<keyword evidence="4" id="KW-1185">Reference proteome</keyword>
<name>A0ABY6FYB6_9MICO</name>
<dbReference type="PANTHER" id="PTHR40758">
    <property type="entry name" value="CONSERVED PROTEIN"/>
    <property type="match status" value="1"/>
</dbReference>
<accession>A0ABY6FYB6</accession>
<dbReference type="RefSeq" id="WP_263593111.1">
    <property type="nucleotide sequence ID" value="NZ_CP107020.1"/>
</dbReference>
<dbReference type="Gene3D" id="1.20.120.450">
    <property type="entry name" value="dinb family like domain"/>
    <property type="match status" value="1"/>
</dbReference>
<evidence type="ECO:0000259" key="2">
    <source>
        <dbReference type="Pfam" id="PF11716"/>
    </source>
</evidence>
<dbReference type="Proteomes" id="UP001164305">
    <property type="component" value="Chromosome"/>
</dbReference>
<proteinExistence type="predicted"/>
<dbReference type="Pfam" id="PF11716">
    <property type="entry name" value="MDMPI_N"/>
    <property type="match status" value="1"/>
</dbReference>
<reference evidence="3" key="1">
    <citation type="submission" date="2022-10" db="EMBL/GenBank/DDBJ databases">
        <title>Whole-Genome Sequencing of Brachybacterium huguangmaarense BRM-3, Isolated from Betula schmidtii.</title>
        <authorList>
            <person name="Haam D."/>
        </authorList>
    </citation>
    <scope>NUCLEOTIDE SEQUENCE</scope>
    <source>
        <strain evidence="3">BRM-3</strain>
    </source>
</reference>
<evidence type="ECO:0000313" key="3">
    <source>
        <dbReference type="EMBL" id="UYG15897.1"/>
    </source>
</evidence>
<evidence type="ECO:0000259" key="1">
    <source>
        <dbReference type="Pfam" id="PF07398"/>
    </source>
</evidence>
<evidence type="ECO:0000313" key="4">
    <source>
        <dbReference type="Proteomes" id="UP001164305"/>
    </source>
</evidence>
<keyword evidence="3" id="KW-0413">Isomerase</keyword>
<dbReference type="InterPro" id="IPR017517">
    <property type="entry name" value="Maleyloyr_isom"/>
</dbReference>
<dbReference type="SUPFAM" id="SSF109854">
    <property type="entry name" value="DinB/YfiT-like putative metalloenzymes"/>
    <property type="match status" value="1"/>
</dbReference>
<organism evidence="3 4">
    <name type="scientific">Brachybacterium huguangmaarense</name>
    <dbReference type="NCBI Taxonomy" id="1652028"/>
    <lineage>
        <taxon>Bacteria</taxon>
        <taxon>Bacillati</taxon>
        <taxon>Actinomycetota</taxon>
        <taxon>Actinomycetes</taxon>
        <taxon>Micrococcales</taxon>
        <taxon>Dermabacteraceae</taxon>
        <taxon>Brachybacterium</taxon>
    </lineage>
</organism>
<dbReference type="NCBIfam" id="TIGR03083">
    <property type="entry name" value="maleylpyruvate isomerase family mycothiol-dependent enzyme"/>
    <property type="match status" value="1"/>
</dbReference>
<dbReference type="InterPro" id="IPR034660">
    <property type="entry name" value="DinB/YfiT-like"/>
</dbReference>
<dbReference type="InterPro" id="IPR024344">
    <property type="entry name" value="MDMPI_metal-binding"/>
</dbReference>
<protein>
    <submittedName>
        <fullName evidence="3">Maleylpyruvate isomerase family mycothiol-dependent enzyme</fullName>
    </submittedName>
</protein>
<gene>
    <name evidence="3" type="ORF">BRM3_09625</name>
</gene>
<dbReference type="InterPro" id="IPR010872">
    <property type="entry name" value="MDMPI_C-term_domain"/>
</dbReference>
<feature type="domain" description="Mycothiol-dependent maleylpyruvate isomerase metal-binding" evidence="2">
    <location>
        <begin position="18"/>
        <end position="118"/>
    </location>
</feature>
<dbReference type="EMBL" id="CP107020">
    <property type="protein sequence ID" value="UYG15897.1"/>
    <property type="molecule type" value="Genomic_DNA"/>
</dbReference>
<feature type="domain" description="MDMPI C-terminal" evidence="1">
    <location>
        <begin position="134"/>
        <end position="214"/>
    </location>
</feature>
<sequence>MSIDYLPLLASLQQRFHDGITAVPADAPVLDGGDWSVRDLVEHLAGVHHWAAAMARDEEAAPLDPHPSDLADHYRACADELRETLAALPPDAVARTFDGRGPVSFWHRRQVHETLVHLHYLLGHADGVAPVVWADTVDEVVTVLHPRQMRLGRAAAPRETLRLVAVDAGRTWTLGRGERPAAVLDGSAERLALLLWGRVDIDAIRISGDADAARRVLTAALTP</sequence>
<dbReference type="PANTHER" id="PTHR40758:SF1">
    <property type="entry name" value="CONSERVED PROTEIN"/>
    <property type="match status" value="1"/>
</dbReference>
<dbReference type="Pfam" id="PF07398">
    <property type="entry name" value="MDMPI_C"/>
    <property type="match status" value="1"/>
</dbReference>